<dbReference type="EMBL" id="QXTE01013342">
    <property type="protein sequence ID" value="TFJ95147.1"/>
    <property type="molecule type" value="Genomic_DNA"/>
</dbReference>
<proteinExistence type="predicted"/>
<accession>A0A4D9DG09</accession>
<reference evidence="2 3" key="2">
    <citation type="submission" date="2019-04" db="EMBL/GenBank/DDBJ databases">
        <title>The genome sequence of big-headed turtle.</title>
        <authorList>
            <person name="Gong S."/>
        </authorList>
    </citation>
    <scope>NUCLEOTIDE SEQUENCE [LARGE SCALE GENOMIC DNA]</scope>
    <source>
        <strain evidence="2">DO16091913</strain>
        <tissue evidence="2">Muscle</tissue>
    </source>
</reference>
<organism evidence="2 3">
    <name type="scientific">Platysternon megacephalum</name>
    <name type="common">big-headed turtle</name>
    <dbReference type="NCBI Taxonomy" id="55544"/>
    <lineage>
        <taxon>Eukaryota</taxon>
        <taxon>Metazoa</taxon>
        <taxon>Chordata</taxon>
        <taxon>Craniata</taxon>
        <taxon>Vertebrata</taxon>
        <taxon>Euteleostomi</taxon>
        <taxon>Archelosauria</taxon>
        <taxon>Testudinata</taxon>
        <taxon>Testudines</taxon>
        <taxon>Cryptodira</taxon>
        <taxon>Durocryptodira</taxon>
        <taxon>Testudinoidea</taxon>
        <taxon>Platysternidae</taxon>
        <taxon>Platysternon</taxon>
    </lineage>
</organism>
<gene>
    <name evidence="2" type="ORF">DR999_PMT23419</name>
</gene>
<evidence type="ECO:0000313" key="3">
    <source>
        <dbReference type="Proteomes" id="UP000297703"/>
    </source>
</evidence>
<protein>
    <submittedName>
        <fullName evidence="2">Ribulose-phosphate 3-epimerase</fullName>
    </submittedName>
</protein>
<dbReference type="SUPFAM" id="SSF49785">
    <property type="entry name" value="Galactose-binding domain-like"/>
    <property type="match status" value="1"/>
</dbReference>
<dbReference type="Proteomes" id="UP000297703">
    <property type="component" value="Unassembled WGS sequence"/>
</dbReference>
<dbReference type="InterPro" id="IPR008979">
    <property type="entry name" value="Galactose-bd-like_sf"/>
</dbReference>
<dbReference type="AlphaFoldDB" id="A0A4D9DG09"/>
<comment type="caution">
    <text evidence="2">The sequence shown here is derived from an EMBL/GenBank/DDBJ whole genome shotgun (WGS) entry which is preliminary data.</text>
</comment>
<keyword evidence="3" id="KW-1185">Reference proteome</keyword>
<name>A0A4D9DG09_9SAUR</name>
<evidence type="ECO:0000259" key="1">
    <source>
        <dbReference type="PROSITE" id="PS51284"/>
    </source>
</evidence>
<dbReference type="InterPro" id="IPR004939">
    <property type="entry name" value="APC_su10/DOC_dom"/>
</dbReference>
<dbReference type="PROSITE" id="PS51284">
    <property type="entry name" value="DOC"/>
    <property type="match status" value="1"/>
</dbReference>
<dbReference type="STRING" id="55544.A0A4D9DG09"/>
<feature type="domain" description="DOC" evidence="1">
    <location>
        <begin position="46"/>
        <end position="120"/>
    </location>
</feature>
<sequence length="120" mass="12871">MGPQDGRRTLLWARLLTRSESLESAPGHLPSALVDPHPAPVTPPIPALDPLAPVVPNECVCGAGSGLPPFDTHPHTPAPFQEDFNVSCLTDGNADTYWESDGSQGQHWVRLTMKKGTIVK</sequence>
<reference evidence="2 3" key="1">
    <citation type="submission" date="2019-04" db="EMBL/GenBank/DDBJ databases">
        <title>Draft genome of the big-headed turtle Platysternon megacephalum.</title>
        <authorList>
            <person name="Gong S."/>
        </authorList>
    </citation>
    <scope>NUCLEOTIDE SEQUENCE [LARGE SCALE GENOMIC DNA]</scope>
    <source>
        <strain evidence="2">DO16091913</strain>
        <tissue evidence="2">Muscle</tissue>
    </source>
</reference>
<dbReference type="Gene3D" id="2.60.120.260">
    <property type="entry name" value="Galactose-binding domain-like"/>
    <property type="match status" value="1"/>
</dbReference>
<evidence type="ECO:0000313" key="2">
    <source>
        <dbReference type="EMBL" id="TFJ95147.1"/>
    </source>
</evidence>